<protein>
    <submittedName>
        <fullName evidence="2">Uncharacterized protein</fullName>
    </submittedName>
</protein>
<dbReference type="AlphaFoldDB" id="A0A6A7BCP0"/>
<feature type="compositionally biased region" description="Low complexity" evidence="1">
    <location>
        <begin position="16"/>
        <end position="45"/>
    </location>
</feature>
<evidence type="ECO:0000313" key="3">
    <source>
        <dbReference type="Proteomes" id="UP000799423"/>
    </source>
</evidence>
<proteinExistence type="predicted"/>
<name>A0A6A7BCP0_9PLEO</name>
<feature type="non-terminal residue" evidence="2">
    <location>
        <position position="1"/>
    </location>
</feature>
<accession>A0A6A7BCP0</accession>
<feature type="compositionally biased region" description="Low complexity" evidence="1">
    <location>
        <begin position="134"/>
        <end position="144"/>
    </location>
</feature>
<feature type="region of interest" description="Disordered" evidence="1">
    <location>
        <begin position="1"/>
        <end position="146"/>
    </location>
</feature>
<dbReference type="Proteomes" id="UP000799423">
    <property type="component" value="Unassembled WGS sequence"/>
</dbReference>
<feature type="non-terminal residue" evidence="2">
    <location>
        <position position="292"/>
    </location>
</feature>
<dbReference type="EMBL" id="MU006296">
    <property type="protein sequence ID" value="KAF2853113.1"/>
    <property type="molecule type" value="Genomic_DNA"/>
</dbReference>
<evidence type="ECO:0000256" key="1">
    <source>
        <dbReference type="SAM" id="MobiDB-lite"/>
    </source>
</evidence>
<keyword evidence="3" id="KW-1185">Reference proteome</keyword>
<dbReference type="OrthoDB" id="3777131at2759"/>
<reference evidence="2" key="1">
    <citation type="submission" date="2020-01" db="EMBL/GenBank/DDBJ databases">
        <authorList>
            <consortium name="DOE Joint Genome Institute"/>
            <person name="Haridas S."/>
            <person name="Albert R."/>
            <person name="Binder M."/>
            <person name="Bloem J."/>
            <person name="Labutti K."/>
            <person name="Salamov A."/>
            <person name="Andreopoulos B."/>
            <person name="Baker S.E."/>
            <person name="Barry K."/>
            <person name="Bills G."/>
            <person name="Bluhm B.H."/>
            <person name="Cannon C."/>
            <person name="Castanera R."/>
            <person name="Culley D.E."/>
            <person name="Daum C."/>
            <person name="Ezra D."/>
            <person name="Gonzalez J.B."/>
            <person name="Henrissat B."/>
            <person name="Kuo A."/>
            <person name="Liang C."/>
            <person name="Lipzen A."/>
            <person name="Lutzoni F."/>
            <person name="Magnuson J."/>
            <person name="Mondo S."/>
            <person name="Nolan M."/>
            <person name="Ohm R."/>
            <person name="Pangilinan J."/>
            <person name="Park H.-J."/>
            <person name="Ramirez L."/>
            <person name="Alfaro M."/>
            <person name="Sun H."/>
            <person name="Tritt A."/>
            <person name="Yoshinaga Y."/>
            <person name="Zwiers L.-H."/>
            <person name="Turgeon B.G."/>
            <person name="Goodwin S.B."/>
            <person name="Spatafora J.W."/>
            <person name="Crous P.W."/>
            <person name="Grigoriev I.V."/>
        </authorList>
    </citation>
    <scope>NUCLEOTIDE SEQUENCE</scope>
    <source>
        <strain evidence="2">IPT5</strain>
    </source>
</reference>
<evidence type="ECO:0000313" key="2">
    <source>
        <dbReference type="EMBL" id="KAF2853113.1"/>
    </source>
</evidence>
<organism evidence="2 3">
    <name type="scientific">Plenodomus tracheiphilus IPT5</name>
    <dbReference type="NCBI Taxonomy" id="1408161"/>
    <lineage>
        <taxon>Eukaryota</taxon>
        <taxon>Fungi</taxon>
        <taxon>Dikarya</taxon>
        <taxon>Ascomycota</taxon>
        <taxon>Pezizomycotina</taxon>
        <taxon>Dothideomycetes</taxon>
        <taxon>Pleosporomycetidae</taxon>
        <taxon>Pleosporales</taxon>
        <taxon>Pleosporineae</taxon>
        <taxon>Leptosphaeriaceae</taxon>
        <taxon>Plenodomus</taxon>
    </lineage>
</organism>
<sequence>NPHMAASPRTPTARKAPSTPQSPATTSSMKSAKSKQQPKPSGSQAVAVSRQRKTPAVPQGTVQAGNKRKLKMEEQSLAKASPHPMTDSSTTAEVVPTTPKKQKMNTEAQNGMTSKPGLYQLATPSQPLSTPNLQAQQQQQQQQQFSNLKSSDLTYRLLHYALKKNPGLLPGDPRTTTITSDQLSDVAHAMWQVAICTPGVMEQACIYSAMFALLKLQTLAKMNFLPSWWFMREAAAKIMVSSKWNVDDRVMQTDWVYAVDWCRKNFPGHVVKRSVEGVMEGDGKDEVIEVED</sequence>
<gene>
    <name evidence="2" type="ORF">T440DRAFT_379994</name>
</gene>
<feature type="compositionally biased region" description="Polar residues" evidence="1">
    <location>
        <begin position="122"/>
        <end position="133"/>
    </location>
</feature>